<evidence type="ECO:0000259" key="3">
    <source>
        <dbReference type="Pfam" id="PF04471"/>
    </source>
</evidence>
<dbReference type="SUPFAM" id="SSF52980">
    <property type="entry name" value="Restriction endonuclease-like"/>
    <property type="match status" value="1"/>
</dbReference>
<feature type="transmembrane region" description="Helical" evidence="1">
    <location>
        <begin position="36"/>
        <end position="56"/>
    </location>
</feature>
<dbReference type="InterPro" id="IPR052906">
    <property type="entry name" value="Type_IV_Methyl-Rstrct_Enzyme"/>
</dbReference>
<dbReference type="EMBL" id="RBAH01000023">
    <property type="protein sequence ID" value="RKN74986.1"/>
    <property type="molecule type" value="Genomic_DNA"/>
</dbReference>
<organism evidence="4 5">
    <name type="scientific">Paenibacillus ginsengarvi</name>
    <dbReference type="NCBI Taxonomy" id="400777"/>
    <lineage>
        <taxon>Bacteria</taxon>
        <taxon>Bacillati</taxon>
        <taxon>Bacillota</taxon>
        <taxon>Bacilli</taxon>
        <taxon>Bacillales</taxon>
        <taxon>Paenibacillaceae</taxon>
        <taxon>Paenibacillus</taxon>
    </lineage>
</organism>
<keyword evidence="1" id="KW-1133">Transmembrane helix</keyword>
<dbReference type="GO" id="GO:0003677">
    <property type="term" value="F:DNA binding"/>
    <property type="evidence" value="ECO:0007669"/>
    <property type="project" value="InterPro"/>
</dbReference>
<proteinExistence type="predicted"/>
<evidence type="ECO:0000259" key="2">
    <source>
        <dbReference type="Pfam" id="PF01396"/>
    </source>
</evidence>
<dbReference type="InterPro" id="IPR011335">
    <property type="entry name" value="Restrct_endonuc-II-like"/>
</dbReference>
<dbReference type="AlphaFoldDB" id="A0A3B0BTM8"/>
<dbReference type="Pfam" id="PF01396">
    <property type="entry name" value="Zn_ribbon_Top1"/>
    <property type="match status" value="1"/>
</dbReference>
<dbReference type="InterPro" id="IPR007560">
    <property type="entry name" value="Restrct_endonuc_IV_Mrr"/>
</dbReference>
<dbReference type="Pfam" id="PF04471">
    <property type="entry name" value="Mrr_cat"/>
    <property type="match status" value="1"/>
</dbReference>
<keyword evidence="1" id="KW-0812">Transmembrane</keyword>
<accession>A0A3B0BTM8</accession>
<dbReference type="Proteomes" id="UP000282311">
    <property type="component" value="Unassembled WGS sequence"/>
</dbReference>
<dbReference type="PANTHER" id="PTHR30015">
    <property type="entry name" value="MRR RESTRICTION SYSTEM PROTEIN"/>
    <property type="match status" value="1"/>
</dbReference>
<dbReference type="InterPro" id="IPR011856">
    <property type="entry name" value="tRNA_endonuc-like_dom_sf"/>
</dbReference>
<dbReference type="GO" id="GO:0006265">
    <property type="term" value="P:DNA topological change"/>
    <property type="evidence" value="ECO:0007669"/>
    <property type="project" value="InterPro"/>
</dbReference>
<dbReference type="Gene3D" id="3.40.1350.10">
    <property type="match status" value="1"/>
</dbReference>
<feature type="domain" description="Restriction endonuclease type IV Mrr" evidence="3">
    <location>
        <begin position="73"/>
        <end position="182"/>
    </location>
</feature>
<sequence length="242" mass="26849">MARRRRRKKEASLLEGLLGFGMLGVGLLTYKVTDSIKISFVACGALLGIVISVIIMRNVAYTERLKKSGIADIDKMEGREFEHYLGHLFKSHGYDVKVTQAAGDFGADLVISKDGKKIVVQAKRYSKNVGIKAVQETHSSMGYYKAGEAWVVTNSKYTDAARELANSLNVKLIGREQLIDLILKQNPQNNTQAAQSTVPEQLPQKEEKRCPKCGAPMVRRKSSMGYFLGCENFPKCKSTQVI</sequence>
<dbReference type="SUPFAM" id="SSF57783">
    <property type="entry name" value="Zinc beta-ribbon"/>
    <property type="match status" value="1"/>
</dbReference>
<dbReference type="GO" id="GO:0015666">
    <property type="term" value="F:restriction endodeoxyribonuclease activity"/>
    <property type="evidence" value="ECO:0007669"/>
    <property type="project" value="TreeGrafter"/>
</dbReference>
<dbReference type="GO" id="GO:0009307">
    <property type="term" value="P:DNA restriction-modification system"/>
    <property type="evidence" value="ECO:0007669"/>
    <property type="project" value="InterPro"/>
</dbReference>
<feature type="domain" description="DNA topoisomerase type IA zn finger" evidence="2">
    <location>
        <begin position="209"/>
        <end position="240"/>
    </location>
</feature>
<keyword evidence="5" id="KW-1185">Reference proteome</keyword>
<dbReference type="OrthoDB" id="9797274at2"/>
<dbReference type="GO" id="GO:0005694">
    <property type="term" value="C:chromosome"/>
    <property type="evidence" value="ECO:0007669"/>
    <property type="project" value="InterPro"/>
</dbReference>
<comment type="caution">
    <text evidence="4">The sequence shown here is derived from an EMBL/GenBank/DDBJ whole genome shotgun (WGS) entry which is preliminary data.</text>
</comment>
<feature type="transmembrane region" description="Helical" evidence="1">
    <location>
        <begin position="12"/>
        <end position="30"/>
    </location>
</feature>
<dbReference type="PANTHER" id="PTHR30015:SF6">
    <property type="entry name" value="SLL1429 PROTEIN"/>
    <property type="match status" value="1"/>
</dbReference>
<evidence type="ECO:0008006" key="6">
    <source>
        <dbReference type="Google" id="ProtNLM"/>
    </source>
</evidence>
<dbReference type="GO" id="GO:0003916">
    <property type="term" value="F:DNA topoisomerase activity"/>
    <property type="evidence" value="ECO:0007669"/>
    <property type="project" value="InterPro"/>
</dbReference>
<protein>
    <recommendedName>
        <fullName evidence="6">Restriction endonuclease</fullName>
    </recommendedName>
</protein>
<reference evidence="4 5" key="1">
    <citation type="journal article" date="2007" name="Int. J. Syst. Evol. Microbiol.">
        <title>Paenibacillus ginsengarvi sp. nov., isolated from soil from ginseng cultivation.</title>
        <authorList>
            <person name="Yoon M.H."/>
            <person name="Ten L.N."/>
            <person name="Im W.T."/>
        </authorList>
    </citation>
    <scope>NUCLEOTIDE SEQUENCE [LARGE SCALE GENOMIC DNA]</scope>
    <source>
        <strain evidence="4 5">KCTC 13059</strain>
    </source>
</reference>
<gene>
    <name evidence="4" type="ORF">D7M11_25955</name>
</gene>
<dbReference type="Gene3D" id="3.30.65.10">
    <property type="entry name" value="Bacterial Topoisomerase I, domain 1"/>
    <property type="match status" value="1"/>
</dbReference>
<evidence type="ECO:0000256" key="1">
    <source>
        <dbReference type="SAM" id="Phobius"/>
    </source>
</evidence>
<keyword evidence="1" id="KW-0472">Membrane</keyword>
<dbReference type="InterPro" id="IPR013498">
    <property type="entry name" value="Topo_IA_Znf"/>
</dbReference>
<name>A0A3B0BTM8_9BACL</name>
<evidence type="ECO:0000313" key="5">
    <source>
        <dbReference type="Proteomes" id="UP000282311"/>
    </source>
</evidence>
<evidence type="ECO:0000313" key="4">
    <source>
        <dbReference type="EMBL" id="RKN74986.1"/>
    </source>
</evidence>